<reference evidence="1" key="1">
    <citation type="journal article" date="2014" name="Int. J. Syst. Evol. Microbiol.">
        <title>Complete genome sequence of Corynebacterium casei LMG S-19264T (=DSM 44701T), isolated from a smear-ripened cheese.</title>
        <authorList>
            <consortium name="US DOE Joint Genome Institute (JGI-PGF)"/>
            <person name="Walter F."/>
            <person name="Albersmeier A."/>
            <person name="Kalinowski J."/>
            <person name="Ruckert C."/>
        </authorList>
    </citation>
    <scope>NUCLEOTIDE SEQUENCE</scope>
    <source>
        <strain evidence="1">CCM 7086</strain>
    </source>
</reference>
<sequence length="277" mass="32051">MKYACQYAIVRFMPFVETGEFANVGIVLTCPETGFFDFKLLTRVRRITGFFDQMDVRIYRAARNGLQKELARVKEYAAQAVLNDPRSVRFLFAELTRPREVMLRYDAPRVVLANDPEDKLDALFAYYVERNFVTPEYVEKQLEKQLRGVLEHAKIKKMYSEARVKQGSFAATFPFAHRNANGVLDRAIKPLHLAHDDAAAAYEHGWAWVGRLKQLKHHRVLPDDVLIATNMREENDSEKIEVYREIKSSFESLGIKVATITDKEKIERFALEDLQDA</sequence>
<gene>
    <name evidence="1" type="ORF">GCM10007205_20110</name>
</gene>
<evidence type="ECO:0000313" key="2">
    <source>
        <dbReference type="Proteomes" id="UP000620266"/>
    </source>
</evidence>
<protein>
    <recommendedName>
        <fullName evidence="3">DUF3037 domain-containing protein</fullName>
    </recommendedName>
</protein>
<evidence type="ECO:0000313" key="1">
    <source>
        <dbReference type="EMBL" id="GGC10889.1"/>
    </source>
</evidence>
<evidence type="ECO:0008006" key="3">
    <source>
        <dbReference type="Google" id="ProtNLM"/>
    </source>
</evidence>
<organism evidence="1 2">
    <name type="scientific">Oxalicibacterium flavum</name>
    <dbReference type="NCBI Taxonomy" id="179467"/>
    <lineage>
        <taxon>Bacteria</taxon>
        <taxon>Pseudomonadati</taxon>
        <taxon>Pseudomonadota</taxon>
        <taxon>Betaproteobacteria</taxon>
        <taxon>Burkholderiales</taxon>
        <taxon>Oxalobacteraceae</taxon>
        <taxon>Oxalicibacterium</taxon>
    </lineage>
</organism>
<dbReference type="EMBL" id="BMCG01000003">
    <property type="protein sequence ID" value="GGC10889.1"/>
    <property type="molecule type" value="Genomic_DNA"/>
</dbReference>
<reference evidence="1" key="2">
    <citation type="submission" date="2020-09" db="EMBL/GenBank/DDBJ databases">
        <authorList>
            <person name="Sun Q."/>
            <person name="Sedlacek I."/>
        </authorList>
    </citation>
    <scope>NUCLEOTIDE SEQUENCE</scope>
    <source>
        <strain evidence="1">CCM 7086</strain>
    </source>
</reference>
<accession>A0A8J2XYA3</accession>
<keyword evidence="2" id="KW-1185">Reference proteome</keyword>
<comment type="caution">
    <text evidence="1">The sequence shown here is derived from an EMBL/GenBank/DDBJ whole genome shotgun (WGS) entry which is preliminary data.</text>
</comment>
<dbReference type="InterPro" id="IPR021398">
    <property type="entry name" value="DUF3037"/>
</dbReference>
<name>A0A8J2XYA3_9BURK</name>
<dbReference type="Proteomes" id="UP000620266">
    <property type="component" value="Unassembled WGS sequence"/>
</dbReference>
<dbReference type="Pfam" id="PF11236">
    <property type="entry name" value="DUF3037"/>
    <property type="match status" value="1"/>
</dbReference>
<dbReference type="RefSeq" id="WP_188396067.1">
    <property type="nucleotide sequence ID" value="NZ_BMCG01000003.1"/>
</dbReference>
<proteinExistence type="predicted"/>
<dbReference type="AlphaFoldDB" id="A0A8J2XYA3"/>